<proteinExistence type="predicted"/>
<evidence type="ECO:0000313" key="2">
    <source>
        <dbReference type="Proteomes" id="UP000243542"/>
    </source>
</evidence>
<evidence type="ECO:0000313" key="1">
    <source>
        <dbReference type="EMBL" id="PFG57179.1"/>
    </source>
</evidence>
<protein>
    <submittedName>
        <fullName evidence="1">Uncharacterized protein</fullName>
    </submittedName>
</protein>
<dbReference type="Proteomes" id="UP000243542">
    <property type="component" value="Unassembled WGS sequence"/>
</dbReference>
<gene>
    <name evidence="1" type="ORF">ATK36_0743</name>
</gene>
<sequence>MTVAEEKRHYRRGDAPGQVPLLGNALQIFRDPLTCRPTLRRVPAKLIEDP</sequence>
<name>A0A2A9G3F1_9PSEU</name>
<organism evidence="1 2">
    <name type="scientific">Amycolatopsis sulphurea</name>
    <dbReference type="NCBI Taxonomy" id="76022"/>
    <lineage>
        <taxon>Bacteria</taxon>
        <taxon>Bacillati</taxon>
        <taxon>Actinomycetota</taxon>
        <taxon>Actinomycetes</taxon>
        <taxon>Pseudonocardiales</taxon>
        <taxon>Pseudonocardiaceae</taxon>
        <taxon>Amycolatopsis</taxon>
    </lineage>
</organism>
<comment type="caution">
    <text evidence="1">The sequence shown here is derived from an EMBL/GenBank/DDBJ whole genome shotgun (WGS) entry which is preliminary data.</text>
</comment>
<dbReference type="EMBL" id="PDJK01000001">
    <property type="protein sequence ID" value="PFG57179.1"/>
    <property type="molecule type" value="Genomic_DNA"/>
</dbReference>
<accession>A0A2A9G3F1</accession>
<reference evidence="1 2" key="1">
    <citation type="submission" date="2017-10" db="EMBL/GenBank/DDBJ databases">
        <title>Sequencing the genomes of 1000 actinobacteria strains.</title>
        <authorList>
            <person name="Klenk H.-P."/>
        </authorList>
    </citation>
    <scope>NUCLEOTIDE SEQUENCE [LARGE SCALE GENOMIC DNA]</scope>
    <source>
        <strain evidence="1 2">DSM 46092</strain>
    </source>
</reference>
<dbReference type="RefSeq" id="WP_170069580.1">
    <property type="nucleotide sequence ID" value="NZ_JBIAKZ010000010.1"/>
</dbReference>
<keyword evidence="2" id="KW-1185">Reference proteome</keyword>
<dbReference type="AlphaFoldDB" id="A0A2A9G3F1"/>